<protein>
    <submittedName>
        <fullName evidence="6">cAMP-binding domain of CRP or a regulatory subunit of cAMP-dependent protein kinases</fullName>
    </submittedName>
</protein>
<dbReference type="InterPro" id="IPR050397">
    <property type="entry name" value="Env_Response_Regulators"/>
</dbReference>
<dbReference type="Pfam" id="PF00027">
    <property type="entry name" value="cNMP_binding"/>
    <property type="match status" value="1"/>
</dbReference>
<dbReference type="CDD" id="cd00038">
    <property type="entry name" value="CAP_ED"/>
    <property type="match status" value="1"/>
</dbReference>
<dbReference type="GO" id="GO:0005829">
    <property type="term" value="C:cytosol"/>
    <property type="evidence" value="ECO:0007669"/>
    <property type="project" value="TreeGrafter"/>
</dbReference>
<dbReference type="InterPro" id="IPR012318">
    <property type="entry name" value="HTH_CRP"/>
</dbReference>
<evidence type="ECO:0000259" key="5">
    <source>
        <dbReference type="PROSITE" id="PS51063"/>
    </source>
</evidence>
<dbReference type="GO" id="GO:0003677">
    <property type="term" value="F:DNA binding"/>
    <property type="evidence" value="ECO:0007669"/>
    <property type="project" value="UniProtKB-KW"/>
</dbReference>
<dbReference type="PROSITE" id="PS51063">
    <property type="entry name" value="HTH_CRP_2"/>
    <property type="match status" value="1"/>
</dbReference>
<dbReference type="InterPro" id="IPR036388">
    <property type="entry name" value="WH-like_DNA-bd_sf"/>
</dbReference>
<evidence type="ECO:0000256" key="1">
    <source>
        <dbReference type="ARBA" id="ARBA00023015"/>
    </source>
</evidence>
<sequence>MKSLLCKERARQVLATRGWLALQNPKLRDALFEAGQPQLYDPGEYTYHIGDDLGGIFGVVEGSFGVMGQNPASGIVMGHIYRAGSWFGEGPMAVGARRMLEFRAMEPSVVLQIPLAALDRMQKRDPGIRNQLMTLVAFNSAILIRALSDLLIRRADQRIAAVLLRVTGADGHDGPYVPNPVQVTQSDLAELSNCSRHTVNATLKKFEQESWLEVGYGTLNVISPDALRRYLEQ</sequence>
<keyword evidence="3" id="KW-0804">Transcription</keyword>
<dbReference type="SUPFAM" id="SSF46785">
    <property type="entry name" value="Winged helix' DNA-binding domain"/>
    <property type="match status" value="1"/>
</dbReference>
<keyword evidence="1" id="KW-0805">Transcription regulation</keyword>
<gene>
    <name evidence="6" type="ORF">SAMN06265221_102234</name>
</gene>
<dbReference type="PANTHER" id="PTHR24567">
    <property type="entry name" value="CRP FAMILY TRANSCRIPTIONAL REGULATORY PROTEIN"/>
    <property type="match status" value="1"/>
</dbReference>
<evidence type="ECO:0000313" key="7">
    <source>
        <dbReference type="Proteomes" id="UP000319014"/>
    </source>
</evidence>
<dbReference type="InterPro" id="IPR036390">
    <property type="entry name" value="WH_DNA-bd_sf"/>
</dbReference>
<dbReference type="InterPro" id="IPR000595">
    <property type="entry name" value="cNMP-bd_dom"/>
</dbReference>
<dbReference type="RefSeq" id="WP_142661771.1">
    <property type="nucleotide sequence ID" value="NZ_FXTK01000002.1"/>
</dbReference>
<feature type="domain" description="HTH crp-type" evidence="5">
    <location>
        <begin position="153"/>
        <end position="225"/>
    </location>
</feature>
<dbReference type="AlphaFoldDB" id="A0A521BD36"/>
<dbReference type="SUPFAM" id="SSF51206">
    <property type="entry name" value="cAMP-binding domain-like"/>
    <property type="match status" value="1"/>
</dbReference>
<dbReference type="SMART" id="SM00100">
    <property type="entry name" value="cNMP"/>
    <property type="match status" value="1"/>
</dbReference>
<dbReference type="Pfam" id="PF13545">
    <property type="entry name" value="HTH_Crp_2"/>
    <property type="match status" value="1"/>
</dbReference>
<dbReference type="OrthoDB" id="7772718at2"/>
<proteinExistence type="predicted"/>
<name>A0A521BD36_9RHOB</name>
<dbReference type="Gene3D" id="1.10.10.10">
    <property type="entry name" value="Winged helix-like DNA-binding domain superfamily/Winged helix DNA-binding domain"/>
    <property type="match status" value="1"/>
</dbReference>
<evidence type="ECO:0000313" key="6">
    <source>
        <dbReference type="EMBL" id="SMO45004.1"/>
    </source>
</evidence>
<reference evidence="6 7" key="1">
    <citation type="submission" date="2017-05" db="EMBL/GenBank/DDBJ databases">
        <authorList>
            <person name="Varghese N."/>
            <person name="Submissions S."/>
        </authorList>
    </citation>
    <scope>NUCLEOTIDE SEQUENCE [LARGE SCALE GENOMIC DNA]</scope>
    <source>
        <strain evidence="6 7">DSM 100094</strain>
    </source>
</reference>
<organism evidence="6 7">
    <name type="scientific">Paracoccus laeviglucosivorans</name>
    <dbReference type="NCBI Taxonomy" id="1197861"/>
    <lineage>
        <taxon>Bacteria</taxon>
        <taxon>Pseudomonadati</taxon>
        <taxon>Pseudomonadota</taxon>
        <taxon>Alphaproteobacteria</taxon>
        <taxon>Rhodobacterales</taxon>
        <taxon>Paracoccaceae</taxon>
        <taxon>Paracoccus</taxon>
    </lineage>
</organism>
<dbReference type="InterPro" id="IPR014710">
    <property type="entry name" value="RmlC-like_jellyroll"/>
</dbReference>
<dbReference type="InterPro" id="IPR018490">
    <property type="entry name" value="cNMP-bd_dom_sf"/>
</dbReference>
<feature type="domain" description="Cyclic nucleotide-binding" evidence="4">
    <location>
        <begin position="19"/>
        <end position="121"/>
    </location>
</feature>
<dbReference type="PROSITE" id="PS50042">
    <property type="entry name" value="CNMP_BINDING_3"/>
    <property type="match status" value="1"/>
</dbReference>
<evidence type="ECO:0000256" key="2">
    <source>
        <dbReference type="ARBA" id="ARBA00023125"/>
    </source>
</evidence>
<dbReference type="Gene3D" id="2.60.120.10">
    <property type="entry name" value="Jelly Rolls"/>
    <property type="match status" value="1"/>
</dbReference>
<evidence type="ECO:0000259" key="4">
    <source>
        <dbReference type="PROSITE" id="PS50042"/>
    </source>
</evidence>
<dbReference type="Proteomes" id="UP000319014">
    <property type="component" value="Unassembled WGS sequence"/>
</dbReference>
<evidence type="ECO:0000256" key="3">
    <source>
        <dbReference type="ARBA" id="ARBA00023163"/>
    </source>
</evidence>
<dbReference type="SMART" id="SM00419">
    <property type="entry name" value="HTH_CRP"/>
    <property type="match status" value="1"/>
</dbReference>
<keyword evidence="2" id="KW-0238">DNA-binding</keyword>
<accession>A0A521BD36</accession>
<dbReference type="GO" id="GO:0003700">
    <property type="term" value="F:DNA-binding transcription factor activity"/>
    <property type="evidence" value="ECO:0007669"/>
    <property type="project" value="TreeGrafter"/>
</dbReference>
<dbReference type="EMBL" id="FXTK01000002">
    <property type="protein sequence ID" value="SMO45004.1"/>
    <property type="molecule type" value="Genomic_DNA"/>
</dbReference>
<keyword evidence="7" id="KW-1185">Reference proteome</keyword>
<dbReference type="PANTHER" id="PTHR24567:SF74">
    <property type="entry name" value="HTH-TYPE TRANSCRIPTIONAL REGULATOR ARCR"/>
    <property type="match status" value="1"/>
</dbReference>